<dbReference type="EMBL" id="QGNA01000004">
    <property type="protein sequence ID" value="PWS35403.1"/>
    <property type="molecule type" value="Genomic_DNA"/>
</dbReference>
<dbReference type="AlphaFoldDB" id="A0A317FAC8"/>
<dbReference type="GO" id="GO:0008721">
    <property type="term" value="F:D-serine ammonia-lyase activity"/>
    <property type="evidence" value="ECO:0007669"/>
    <property type="project" value="TreeGrafter"/>
</dbReference>
<keyword evidence="5" id="KW-1185">Reference proteome</keyword>
<organism evidence="4 5">
    <name type="scientific">Falsiroseomonas bella</name>
    <dbReference type="NCBI Taxonomy" id="2184016"/>
    <lineage>
        <taxon>Bacteria</taxon>
        <taxon>Pseudomonadati</taxon>
        <taxon>Pseudomonadota</taxon>
        <taxon>Alphaproteobacteria</taxon>
        <taxon>Acetobacterales</taxon>
        <taxon>Roseomonadaceae</taxon>
        <taxon>Falsiroseomonas</taxon>
    </lineage>
</organism>
<dbReference type="GO" id="GO:0036088">
    <property type="term" value="P:D-serine catabolic process"/>
    <property type="evidence" value="ECO:0007669"/>
    <property type="project" value="TreeGrafter"/>
</dbReference>
<gene>
    <name evidence="4" type="ORF">DFH01_17425</name>
</gene>
<comment type="caution">
    <text evidence="4">The sequence shown here is derived from an EMBL/GenBank/DDBJ whole genome shotgun (WGS) entry which is preliminary data.</text>
</comment>
<dbReference type="SUPFAM" id="SSF51419">
    <property type="entry name" value="PLP-binding barrel"/>
    <property type="match status" value="1"/>
</dbReference>
<evidence type="ECO:0000256" key="1">
    <source>
        <dbReference type="ARBA" id="ARBA00005323"/>
    </source>
</evidence>
<dbReference type="OrthoDB" id="9772497at2"/>
<dbReference type="Gene3D" id="2.40.37.20">
    <property type="entry name" value="D-serine dehydratase-like domain"/>
    <property type="match status" value="1"/>
</dbReference>
<accession>A0A317FAC8</accession>
<evidence type="ECO:0000313" key="4">
    <source>
        <dbReference type="EMBL" id="PWS35403.1"/>
    </source>
</evidence>
<dbReference type="InterPro" id="IPR029066">
    <property type="entry name" value="PLP-binding_barrel"/>
</dbReference>
<dbReference type="Pfam" id="PF14031">
    <property type="entry name" value="D-ser_dehydrat"/>
    <property type="match status" value="1"/>
</dbReference>
<dbReference type="PANTHER" id="PTHR28004">
    <property type="entry name" value="ZGC:162816-RELATED"/>
    <property type="match status" value="1"/>
</dbReference>
<protein>
    <submittedName>
        <fullName evidence="4">Alanine racemase</fullName>
    </submittedName>
</protein>
<proteinExistence type="inferred from homology"/>
<sequence>MSDLLGLPTPCLLLDLDILERNIARMAAAVARHPGVILRPHMKTAKNAQVADMAAPGKGPITVSTLAEARYFADHGFRDQIYAVGIVPAKLDAVAALNAAGNAVKVITDDLDTARAIAAHPGPIEALIEVDVGEARAGVAPESDDLLAIGAALGLRLAGVASHSGHSYAGRSVAEMEAIAEIERAGVVRAAERLRAAGHAVRIVSAGASPTALYAKHLEGVTEMRAGVYMLGDLFQAQIGTHPLEDIAVSVLASVIGRYPARGTVLLDAGALALSKDRSTQNAPRDWQFGRVLDLEGKPLPGEAMVVRVHQEHGEVRAAGDAPLPFDRLPVGARLRVVPNHACLTAAAHDRYHVLRGGRIVAEWLRCNYW</sequence>
<name>A0A317FAC8_9PROT</name>
<dbReference type="RefSeq" id="WP_109871770.1">
    <property type="nucleotide sequence ID" value="NZ_QGNA01000004.1"/>
</dbReference>
<comment type="similarity">
    <text evidence="1">Belongs to the DSD1 family.</text>
</comment>
<dbReference type="Proteomes" id="UP000245765">
    <property type="component" value="Unassembled WGS sequence"/>
</dbReference>
<dbReference type="InterPro" id="IPR042208">
    <property type="entry name" value="D-ser_dehydrat-like_sf"/>
</dbReference>
<evidence type="ECO:0000256" key="2">
    <source>
        <dbReference type="ARBA" id="ARBA00023239"/>
    </source>
</evidence>
<dbReference type="InterPro" id="IPR026956">
    <property type="entry name" value="D-ser_dehydrat-like_dom"/>
</dbReference>
<dbReference type="SMART" id="SM01119">
    <property type="entry name" value="D-ser_dehydrat"/>
    <property type="match status" value="1"/>
</dbReference>
<reference evidence="5" key="1">
    <citation type="submission" date="2018-05" db="EMBL/GenBank/DDBJ databases">
        <authorList>
            <person name="Du Z."/>
            <person name="Wang X."/>
        </authorList>
    </citation>
    <scope>NUCLEOTIDE SEQUENCE [LARGE SCALE GENOMIC DNA]</scope>
    <source>
        <strain evidence="5">CQN31</strain>
    </source>
</reference>
<evidence type="ECO:0000259" key="3">
    <source>
        <dbReference type="SMART" id="SM01119"/>
    </source>
</evidence>
<dbReference type="PANTHER" id="PTHR28004:SF2">
    <property type="entry name" value="D-SERINE DEHYDRATASE"/>
    <property type="match status" value="1"/>
</dbReference>
<dbReference type="Gene3D" id="3.20.20.10">
    <property type="entry name" value="Alanine racemase"/>
    <property type="match status" value="1"/>
</dbReference>
<dbReference type="Pfam" id="PF01168">
    <property type="entry name" value="Ala_racemase_N"/>
    <property type="match status" value="1"/>
</dbReference>
<dbReference type="InterPro" id="IPR001608">
    <property type="entry name" value="Ala_racemase_N"/>
</dbReference>
<feature type="domain" description="D-serine dehydratase-like" evidence="3">
    <location>
        <begin position="248"/>
        <end position="356"/>
    </location>
</feature>
<keyword evidence="2" id="KW-0456">Lyase</keyword>
<dbReference type="InterPro" id="IPR051466">
    <property type="entry name" value="D-amino_acid_metab_enzyme"/>
</dbReference>
<evidence type="ECO:0000313" key="5">
    <source>
        <dbReference type="Proteomes" id="UP000245765"/>
    </source>
</evidence>